<reference evidence="2" key="1">
    <citation type="journal article" date="2021" name="Nat. Commun.">
        <title>Genetic determinants of endophytism in the Arabidopsis root mycobiome.</title>
        <authorList>
            <person name="Mesny F."/>
            <person name="Miyauchi S."/>
            <person name="Thiergart T."/>
            <person name="Pickel B."/>
            <person name="Atanasova L."/>
            <person name="Karlsson M."/>
            <person name="Huettel B."/>
            <person name="Barry K.W."/>
            <person name="Haridas S."/>
            <person name="Chen C."/>
            <person name="Bauer D."/>
            <person name="Andreopoulos W."/>
            <person name="Pangilinan J."/>
            <person name="LaButti K."/>
            <person name="Riley R."/>
            <person name="Lipzen A."/>
            <person name="Clum A."/>
            <person name="Drula E."/>
            <person name="Henrissat B."/>
            <person name="Kohler A."/>
            <person name="Grigoriev I.V."/>
            <person name="Martin F.M."/>
            <person name="Hacquard S."/>
        </authorList>
    </citation>
    <scope>NUCLEOTIDE SEQUENCE</scope>
    <source>
        <strain evidence="2">MPI-SDFR-AT-0068</strain>
    </source>
</reference>
<gene>
    <name evidence="2" type="ORF">BKA59DRAFT_544770</name>
</gene>
<dbReference type="InterPro" id="IPR009799">
    <property type="entry name" value="EthD_dom"/>
</dbReference>
<dbReference type="NCBIfam" id="TIGR02118">
    <property type="entry name" value="EthD family reductase"/>
    <property type="match status" value="1"/>
</dbReference>
<evidence type="ECO:0008006" key="4">
    <source>
        <dbReference type="Google" id="ProtNLM"/>
    </source>
</evidence>
<keyword evidence="3" id="KW-1185">Reference proteome</keyword>
<organism evidence="2 3">
    <name type="scientific">Fusarium tricinctum</name>
    <dbReference type="NCBI Taxonomy" id="61284"/>
    <lineage>
        <taxon>Eukaryota</taxon>
        <taxon>Fungi</taxon>
        <taxon>Dikarya</taxon>
        <taxon>Ascomycota</taxon>
        <taxon>Pezizomycotina</taxon>
        <taxon>Sordariomycetes</taxon>
        <taxon>Hypocreomycetidae</taxon>
        <taxon>Hypocreales</taxon>
        <taxon>Nectriaceae</taxon>
        <taxon>Fusarium</taxon>
        <taxon>Fusarium tricinctum species complex</taxon>
    </lineage>
</organism>
<dbReference type="OrthoDB" id="4892971at2759"/>
<dbReference type="GO" id="GO:0016491">
    <property type="term" value="F:oxidoreductase activity"/>
    <property type="evidence" value="ECO:0007669"/>
    <property type="project" value="InterPro"/>
</dbReference>
<dbReference type="PANTHER" id="PTHR40260">
    <property type="entry name" value="BLR8190 PROTEIN"/>
    <property type="match status" value="1"/>
</dbReference>
<evidence type="ECO:0000313" key="3">
    <source>
        <dbReference type="Proteomes" id="UP000813427"/>
    </source>
</evidence>
<accession>A0A8K0RWD4</accession>
<sequence>MTTTVIIQYPTGHDFNVDYYVNTHMPLAEKTWGSHGLISAEVVKLGGDSPHQIYTIMKWESLAAFQKAGAMEETKAVHEDVKNFTTAKPTMVIGENVASPKL</sequence>
<dbReference type="EMBL" id="JAGPXF010000004">
    <property type="protein sequence ID" value="KAH7245520.1"/>
    <property type="molecule type" value="Genomic_DNA"/>
</dbReference>
<comment type="similarity">
    <text evidence="1">Belongs to the tpcK family.</text>
</comment>
<comment type="caution">
    <text evidence="2">The sequence shown here is derived from an EMBL/GenBank/DDBJ whole genome shotgun (WGS) entry which is preliminary data.</text>
</comment>
<dbReference type="PANTHER" id="PTHR40260:SF2">
    <property type="entry name" value="BLR8190 PROTEIN"/>
    <property type="match status" value="1"/>
</dbReference>
<name>A0A8K0RWD4_9HYPO</name>
<dbReference type="AlphaFoldDB" id="A0A8K0RWD4"/>
<proteinExistence type="inferred from homology"/>
<evidence type="ECO:0000256" key="1">
    <source>
        <dbReference type="ARBA" id="ARBA00005986"/>
    </source>
</evidence>
<dbReference type="Gene3D" id="3.30.70.100">
    <property type="match status" value="1"/>
</dbReference>
<evidence type="ECO:0000313" key="2">
    <source>
        <dbReference type="EMBL" id="KAH7245520.1"/>
    </source>
</evidence>
<dbReference type="SUPFAM" id="SSF54909">
    <property type="entry name" value="Dimeric alpha+beta barrel"/>
    <property type="match status" value="1"/>
</dbReference>
<dbReference type="InterPro" id="IPR011008">
    <property type="entry name" value="Dimeric_a/b-barrel"/>
</dbReference>
<dbReference type="Proteomes" id="UP000813427">
    <property type="component" value="Unassembled WGS sequence"/>
</dbReference>
<protein>
    <recommendedName>
        <fullName evidence="4">EthD domain-containing protein</fullName>
    </recommendedName>
</protein>